<dbReference type="RefSeq" id="WP_170293262.1">
    <property type="nucleotide sequence ID" value="NZ_BKZV01000003.1"/>
</dbReference>
<sequence length="1463" mass="166158">MSVARQHAEWLSLLEISGPFLSLDVVQRVFPQGLDMARDEGEVRRALKAAYQEWAASESGWRAEPRLHELWLRFVLTEVLDWRPEWLAEGERLPPDLQAPVPDPDPTCTEVLRPNLALLEPDTGRPRVLVQFWPPTQSLEKAPPKAQWHASPATRMMELLHACDVRLGLVTNGERWMLVHAPRGETTGYVTWSAPLWLEEPLTLRAFRALLSPERLFGVPAEETLEGLLQQSAAYQQEVTTQLGYQVRRALEVLIHSLDEVDRDMDRELLRSVSEERLFEAALTVMMRLVVLLSAEERGLLLLGNAIYDQNYAVSTLQAQLRELADQVSEEVLERRFDAWSRLLATFRLVYAGSPLPELELPAYGSPLFDPDRFPFLEGRPEGSQWYRTPARPPRVHNRTVLHLLEALQFLEARGLDGSLERRRVSFRALDVEQIGHVYEGLLDHQVRRAQEPILGLAWPRRRECEVPLRRLEEELAKGREALLSFLAECTGAEVSALARALDRPPEQWPFRLDHLRTACDNDETLFVRVRRFGGLLRTDTFGRPLVILPGSFYVTEGPERRVTGTHYTPRWLTEELVRFTLEPLVYAGVAEGRPPEEWRLRSPREILGLRVCDFAMGSGAILVQACRYLAERLQEAWRACEAAEEAAALREGRAPRRLSLLGVPLPEEAEEPEALPPEAAELPSLAALTPDGRPRRQELDEPLPEEAEEREALALRLVAEHCLYGVDRNPLAVQMAQVSLWLVTMRRGRPLLFLGHALRCGDSLVGVGLEQLLRFSLKEEETVERPWLAELVRQVLVLALERRRRIHALAETDLYAVFMKQLWQEEAERAMDVVRLGADLLVALELQPPERRRQVDGELVQEYAVLVAGLQERLREPLAALTQVLQEAAYQRLRARVDALLERRRPFHWVLEFPEVFVNEAGAEGATPEAGFDALVSNPPFMGGQRITGALGTLYREYLIRWLAGEKRGSADLCAYFYLRATGLVRQGGLGGLLATNTIAQGDTREVGLEQIVARGWSIARAVSSRRWPGEANLYVAQVWLYHGDWRGPRLLDERPVRAISSFLRASEEGQGKPYPLAANAGKSFQGSIVLGMGFVLTPEEAAGLLAKDPRYRDVLFPYLSGEDLNSRPDQAPSRWVINFHDWPLERAEQYPECLKIVREKVKPQRDLLGQRDNQTAKDRAKRWWLYGRRASALYATIKGLERVLVRARIADMHAITWVPAGWVYNEKVVVFVDCPFALLQSSIHEVWARAYSSTLKADMQYTPSDCFETFPFPADLSGLEAIGQRYYDYRQGLLRAWQIGLTALYNRFHDPGDRRPELQELRALHRQMDEAVARAYGWHDLDLGHDFHETAQGLRYTLSDSARREVLRRLLALNHQRHAEEVALGLKASRKKPAKKRPSGSQRPQPPAPPDQNEHQPGRLRERAGPYQLEPLIPLTEPADADQQEQPDDSGDSAAWGLAHG</sequence>
<feature type="compositionally biased region" description="Acidic residues" evidence="6">
    <location>
        <begin position="1441"/>
        <end position="1453"/>
    </location>
</feature>
<feature type="compositionally biased region" description="Low complexity" evidence="6">
    <location>
        <begin position="677"/>
        <end position="689"/>
    </location>
</feature>
<protein>
    <recommendedName>
        <fullName evidence="1">site-specific DNA-methyltransferase (adenine-specific)</fullName>
        <ecNumber evidence="1">2.1.1.72</ecNumber>
    </recommendedName>
</protein>
<feature type="domain" description="MmeI-like target recognition" evidence="8">
    <location>
        <begin position="1094"/>
        <end position="1275"/>
    </location>
</feature>
<evidence type="ECO:0000313" key="10">
    <source>
        <dbReference type="Proteomes" id="UP000334820"/>
    </source>
</evidence>
<feature type="compositionally biased region" description="Basic and acidic residues" evidence="6">
    <location>
        <begin position="1414"/>
        <end position="1426"/>
    </location>
</feature>
<comment type="caution">
    <text evidence="9">The sequence shown here is derived from an EMBL/GenBank/DDBJ whole genome shotgun (WGS) entry which is preliminary data.</text>
</comment>
<evidence type="ECO:0000256" key="1">
    <source>
        <dbReference type="ARBA" id="ARBA00011900"/>
    </source>
</evidence>
<dbReference type="EC" id="2.1.1.72" evidence="1"/>
<reference evidence="9 10" key="1">
    <citation type="journal article" date="2019" name="Int. J. Syst. Evol. Microbiol.">
        <title>Thermogemmatispora aurantia sp. nov. and Thermogemmatispora argillosa sp. nov., within the class Ktedonobacteria, and emended description of the genus Thermogemmatispora.</title>
        <authorList>
            <person name="Zheng Y."/>
            <person name="Wang C.M."/>
            <person name="Sakai Y."/>
            <person name="Abe K."/>
            <person name="Yokota A."/>
            <person name="Yabe S."/>
        </authorList>
    </citation>
    <scope>NUCLEOTIDE SEQUENCE [LARGE SCALE GENOMIC DNA]</scope>
    <source>
        <strain evidence="9 10">A1-2</strain>
    </source>
</reference>
<gene>
    <name evidence="9" type="ORF">KTAU_26470</name>
</gene>
<evidence type="ECO:0000256" key="3">
    <source>
        <dbReference type="ARBA" id="ARBA00022679"/>
    </source>
</evidence>
<dbReference type="SUPFAM" id="SSF53335">
    <property type="entry name" value="S-adenosyl-L-methionine-dependent methyltransferases"/>
    <property type="match status" value="1"/>
</dbReference>
<organism evidence="9 10">
    <name type="scientific">Thermogemmatispora aurantia</name>
    <dbReference type="NCBI Taxonomy" id="2045279"/>
    <lineage>
        <taxon>Bacteria</taxon>
        <taxon>Bacillati</taxon>
        <taxon>Chloroflexota</taxon>
        <taxon>Ktedonobacteria</taxon>
        <taxon>Thermogemmatisporales</taxon>
        <taxon>Thermogemmatisporaceae</taxon>
        <taxon>Thermogemmatispora</taxon>
    </lineage>
</organism>
<dbReference type="GO" id="GO:0032259">
    <property type="term" value="P:methylation"/>
    <property type="evidence" value="ECO:0007669"/>
    <property type="project" value="UniProtKB-KW"/>
</dbReference>
<dbReference type="PANTHER" id="PTHR33841">
    <property type="entry name" value="DNA METHYLTRANSFERASE YEEA-RELATED"/>
    <property type="match status" value="1"/>
</dbReference>
<dbReference type="Pfam" id="PF07669">
    <property type="entry name" value="Eco57I"/>
    <property type="match status" value="1"/>
</dbReference>
<keyword evidence="3" id="KW-0808">Transferase</keyword>
<evidence type="ECO:0000259" key="8">
    <source>
        <dbReference type="Pfam" id="PF20466"/>
    </source>
</evidence>
<dbReference type="GO" id="GO:0009007">
    <property type="term" value="F:site-specific DNA-methyltransferase (adenine-specific) activity"/>
    <property type="evidence" value="ECO:0007669"/>
    <property type="project" value="UniProtKB-EC"/>
</dbReference>
<evidence type="ECO:0000256" key="5">
    <source>
        <dbReference type="ARBA" id="ARBA00047942"/>
    </source>
</evidence>
<dbReference type="InterPro" id="IPR029063">
    <property type="entry name" value="SAM-dependent_MTases_sf"/>
</dbReference>
<feature type="region of interest" description="Disordered" evidence="6">
    <location>
        <begin position="668"/>
        <end position="706"/>
    </location>
</feature>
<keyword evidence="4" id="KW-0949">S-adenosyl-L-methionine</keyword>
<evidence type="ECO:0000313" key="9">
    <source>
        <dbReference type="EMBL" id="GER84010.1"/>
    </source>
</evidence>
<evidence type="ECO:0000256" key="2">
    <source>
        <dbReference type="ARBA" id="ARBA00022603"/>
    </source>
</evidence>
<feature type="compositionally biased region" description="Basic residues" evidence="6">
    <location>
        <begin position="1390"/>
        <end position="1400"/>
    </location>
</feature>
<dbReference type="PRINTS" id="PR00507">
    <property type="entry name" value="N12N6MTFRASE"/>
</dbReference>
<comment type="catalytic activity">
    <reaction evidence="5">
        <text>a 2'-deoxyadenosine in DNA + S-adenosyl-L-methionine = an N(6)-methyl-2'-deoxyadenosine in DNA + S-adenosyl-L-homocysteine + H(+)</text>
        <dbReference type="Rhea" id="RHEA:15197"/>
        <dbReference type="Rhea" id="RHEA-COMP:12418"/>
        <dbReference type="Rhea" id="RHEA-COMP:12419"/>
        <dbReference type="ChEBI" id="CHEBI:15378"/>
        <dbReference type="ChEBI" id="CHEBI:57856"/>
        <dbReference type="ChEBI" id="CHEBI:59789"/>
        <dbReference type="ChEBI" id="CHEBI:90615"/>
        <dbReference type="ChEBI" id="CHEBI:90616"/>
        <dbReference type="EC" id="2.1.1.72"/>
    </reaction>
</comment>
<accession>A0A5J4KBF3</accession>
<dbReference type="InterPro" id="IPR050953">
    <property type="entry name" value="N4_N6_ade-DNA_methylase"/>
</dbReference>
<keyword evidence="2" id="KW-0489">Methyltransferase</keyword>
<feature type="domain" description="Type II methyltransferase M.TaqI-like" evidence="7">
    <location>
        <begin position="722"/>
        <end position="1002"/>
    </location>
</feature>
<evidence type="ECO:0000259" key="7">
    <source>
        <dbReference type="Pfam" id="PF07669"/>
    </source>
</evidence>
<evidence type="ECO:0000256" key="4">
    <source>
        <dbReference type="ARBA" id="ARBA00022691"/>
    </source>
</evidence>
<dbReference type="Proteomes" id="UP000334820">
    <property type="component" value="Unassembled WGS sequence"/>
</dbReference>
<dbReference type="Gene3D" id="3.40.50.150">
    <property type="entry name" value="Vaccinia Virus protein VP39"/>
    <property type="match status" value="2"/>
</dbReference>
<dbReference type="GO" id="GO:0006304">
    <property type="term" value="P:DNA modification"/>
    <property type="evidence" value="ECO:0007669"/>
    <property type="project" value="InterPro"/>
</dbReference>
<keyword evidence="10" id="KW-1185">Reference proteome</keyword>
<dbReference type="EMBL" id="BKZV01000003">
    <property type="protein sequence ID" value="GER84010.1"/>
    <property type="molecule type" value="Genomic_DNA"/>
</dbReference>
<name>A0A5J4KBF3_9CHLR</name>
<feature type="region of interest" description="Disordered" evidence="6">
    <location>
        <begin position="1384"/>
        <end position="1463"/>
    </location>
</feature>
<proteinExistence type="predicted"/>
<dbReference type="InterPro" id="IPR011639">
    <property type="entry name" value="MethylTrfase_TaqI-like_dom"/>
</dbReference>
<dbReference type="PANTHER" id="PTHR33841:SF1">
    <property type="entry name" value="DNA METHYLTRANSFERASE A"/>
    <property type="match status" value="1"/>
</dbReference>
<dbReference type="InterPro" id="IPR046820">
    <property type="entry name" value="MmeI_TRD"/>
</dbReference>
<dbReference type="Pfam" id="PF20466">
    <property type="entry name" value="MmeI_TRD"/>
    <property type="match status" value="1"/>
</dbReference>
<evidence type="ECO:0000256" key="6">
    <source>
        <dbReference type="SAM" id="MobiDB-lite"/>
    </source>
</evidence>